<feature type="domain" description="DUF2779" evidence="1">
    <location>
        <begin position="369"/>
        <end position="518"/>
    </location>
</feature>
<evidence type="ECO:0000313" key="3">
    <source>
        <dbReference type="Proteomes" id="UP000005273"/>
    </source>
</evidence>
<evidence type="ECO:0000313" key="2">
    <source>
        <dbReference type="EMBL" id="KRT35086.1"/>
    </source>
</evidence>
<keyword evidence="3" id="KW-1185">Reference proteome</keyword>
<dbReference type="Pfam" id="PF11074">
    <property type="entry name" value="DUF2779"/>
    <property type="match status" value="1"/>
</dbReference>
<comment type="caution">
    <text evidence="2">The sequence shown here is derived from an EMBL/GenBank/DDBJ whole genome shotgun (WGS) entry which is preliminary data.</text>
</comment>
<protein>
    <recommendedName>
        <fullName evidence="1">DUF2779 domain-containing protein</fullName>
    </recommendedName>
</protein>
<organism evidence="2 3">
    <name type="scientific">Acetomicrobium hydrogeniformans ATCC BAA-1850</name>
    <dbReference type="NCBI Taxonomy" id="592015"/>
    <lineage>
        <taxon>Bacteria</taxon>
        <taxon>Thermotogati</taxon>
        <taxon>Synergistota</taxon>
        <taxon>Synergistia</taxon>
        <taxon>Synergistales</taxon>
        <taxon>Acetomicrobiaceae</taxon>
        <taxon>Acetomicrobium</taxon>
    </lineage>
</organism>
<sequence length="649" mass="74580">MPDQAVLRGEKEYANRASADPFLRALADGGFQVGELVRAYYRHQEETVMINEVDYSRAEYMTTELLQKDSIILFEPAFSFKNLFMRADILKKEGNTLRLIEVKAKSYDSAKVVSFLSKNGSVSPDWLLYLLDVAFQVYVLKKAMPGYAVKPYLMMPDKSAKCPTNGMNQRIRIKRLPDGKGVEIYIKLTEEDLSERILVEVSVDEAVRAILKDKVNKLHRLFDGKSIEEVIALMADYYEKGEKVKPQPGARYQRCEFHAEEGELEAGLRCGFRECWRESFGLTNDDFDRPTILELWNFRKKDELISEGRWRMEDVTERDIPREKGKTRGLTTSERQWLQIEKTLSGDTSPHIDKEGLKGEMLSWKFPLHFIDFETAMVAVPFNEGRHPYETIAFQFSHHVVERDGSVRHAGQFIETRPGVFPNYEFVRALKGELEKDEGTIFKYGAHENTCLNLITAQLLEDPRPPADAQELVSFIREITETRSLETREKVAGPRNMVDMLELVKKYCYHPAARGSNSVKAVLPAVLEGSPYLQEFYGKPIYGAEGGVKSSNFKDWTWVVKENGHVRDPYSLLPKIFEDLDEEKTRDFLIAYEEIHEGGAAAMAWCKMQFSDMTDDEREAIARALLKYCELDTLAMVMIYQGWADAIRR</sequence>
<dbReference type="eggNOG" id="COG1468">
    <property type="taxonomic scope" value="Bacteria"/>
</dbReference>
<dbReference type="STRING" id="592015.HMPREF1705_04351"/>
<dbReference type="InterPro" id="IPR021301">
    <property type="entry name" value="DUF2779"/>
</dbReference>
<reference evidence="3" key="1">
    <citation type="submission" date="2012-09" db="EMBL/GenBank/DDBJ databases">
        <authorList>
            <person name="Weinstock G."/>
            <person name="Sodergren E."/>
            <person name="Clifton S."/>
            <person name="Fulton L."/>
            <person name="Fulton B."/>
            <person name="Courtney L."/>
            <person name="Fronick C."/>
            <person name="Harrison M."/>
            <person name="Strong C."/>
            <person name="Farmer C."/>
            <person name="Delehaunty K."/>
            <person name="Markovic C."/>
            <person name="Hall O."/>
            <person name="Minx P."/>
            <person name="Tomlinson C."/>
            <person name="Mitreva M."/>
            <person name="Nelson J."/>
            <person name="Hou S."/>
            <person name="Wollam A."/>
            <person name="Pepin K.H."/>
            <person name="Johnson M."/>
            <person name="Bhonagiri V."/>
            <person name="Nash W.E."/>
            <person name="Suruliraj S."/>
            <person name="Warren W."/>
            <person name="Chinwalla A."/>
            <person name="Mardis E.R."/>
            <person name="Wilson R.K."/>
        </authorList>
    </citation>
    <scope>NUCLEOTIDE SEQUENCE [LARGE SCALE GENOMIC DNA]</scope>
    <source>
        <strain evidence="3">OS1</strain>
    </source>
</reference>
<proteinExistence type="predicted"/>
<name>A0A0T5XAZ8_9BACT</name>
<evidence type="ECO:0000259" key="1">
    <source>
        <dbReference type="Pfam" id="PF11074"/>
    </source>
</evidence>
<dbReference type="AlphaFoldDB" id="A0A0T5XAZ8"/>
<dbReference type="EMBL" id="ACJX03000001">
    <property type="protein sequence ID" value="KRT35086.1"/>
    <property type="molecule type" value="Genomic_DNA"/>
</dbReference>
<accession>A0A0T5XAZ8</accession>
<dbReference type="Proteomes" id="UP000005273">
    <property type="component" value="Unassembled WGS sequence"/>
</dbReference>
<gene>
    <name evidence="2" type="ORF">HMPREF1705_04351</name>
</gene>